<dbReference type="AlphaFoldDB" id="A0A7K3WQV3"/>
<dbReference type="EMBL" id="JAAGVY010000019">
    <property type="protein sequence ID" value="NEN24057.1"/>
    <property type="molecule type" value="Genomic_DNA"/>
</dbReference>
<evidence type="ECO:0000313" key="2">
    <source>
        <dbReference type="Proteomes" id="UP000486602"/>
    </source>
</evidence>
<reference evidence="1 2" key="1">
    <citation type="submission" date="2020-02" db="EMBL/GenBank/DDBJ databases">
        <title>Out from the shadows clarifying the taxonomy of the family Cryomorphaceae and related taxa by utilizing the GTDB taxonomic framework.</title>
        <authorList>
            <person name="Bowman J.P."/>
        </authorList>
    </citation>
    <scope>NUCLEOTIDE SEQUENCE [LARGE SCALE GENOMIC DNA]</scope>
    <source>
        <strain evidence="1 2">QSSC 1-22</strain>
    </source>
</reference>
<protein>
    <submittedName>
        <fullName evidence="1">Glycosyltransferase family 9 protein</fullName>
    </submittedName>
</protein>
<dbReference type="Gene3D" id="3.40.50.2000">
    <property type="entry name" value="Glycogen Phosphorylase B"/>
    <property type="match status" value="1"/>
</dbReference>
<dbReference type="GO" id="GO:0016740">
    <property type="term" value="F:transferase activity"/>
    <property type="evidence" value="ECO:0007669"/>
    <property type="project" value="UniProtKB-KW"/>
</dbReference>
<gene>
    <name evidence="1" type="ORF">G3O08_11155</name>
</gene>
<keyword evidence="2" id="KW-1185">Reference proteome</keyword>
<keyword evidence="1" id="KW-0808">Transferase</keyword>
<organism evidence="1 2">
    <name type="scientific">Cryomorpha ignava</name>
    <dbReference type="NCBI Taxonomy" id="101383"/>
    <lineage>
        <taxon>Bacteria</taxon>
        <taxon>Pseudomonadati</taxon>
        <taxon>Bacteroidota</taxon>
        <taxon>Flavobacteriia</taxon>
        <taxon>Flavobacteriales</taxon>
        <taxon>Cryomorphaceae</taxon>
        <taxon>Cryomorpha</taxon>
    </lineage>
</organism>
<comment type="caution">
    <text evidence="1">The sequence shown here is derived from an EMBL/GenBank/DDBJ whole genome shotgun (WGS) entry which is preliminary data.</text>
</comment>
<dbReference type="RefSeq" id="WP_163285453.1">
    <property type="nucleotide sequence ID" value="NZ_JAAGVY010000019.1"/>
</dbReference>
<name>A0A7K3WQV3_9FLAO</name>
<evidence type="ECO:0000313" key="1">
    <source>
        <dbReference type="EMBL" id="NEN24057.1"/>
    </source>
</evidence>
<accession>A0A7K3WQV3</accession>
<sequence>MPKEIVSLSPREEFLISTDGASTVAYGMQGLNWKGKLHYRLIIWQSYRKIKSFYKNALQQKECYYGPFKGEFGHFLLHNLPFLVHLHKKGVKIHYCGMELHKPFLIDENGDSIIYKWYPLPDFFAESAPNANATILPERFRGIVEGFKAVARAEGKPILDISQNNMYWYVFRNWQLEGKQSIYDLSKVYGKSKENICVIFPRKKGGKVTPNNGESWDYEEIARRVSPYFDKVLLVGHPSFSAVVNSGGNIELKVSSDNADTLKYCANARLIITQHSGAVHLGAYVKTPVLIIFKGSPPVKGLMDTVRFRKNLTSQSLNYALNMQEIENFAASGNL</sequence>
<proteinExistence type="predicted"/>
<dbReference type="Proteomes" id="UP000486602">
    <property type="component" value="Unassembled WGS sequence"/>
</dbReference>